<keyword evidence="6 8" id="KW-0472">Membrane</keyword>
<organism evidence="9 10">
    <name type="scientific">Marinibaculum pumilum</name>
    <dbReference type="NCBI Taxonomy" id="1766165"/>
    <lineage>
        <taxon>Bacteria</taxon>
        <taxon>Pseudomonadati</taxon>
        <taxon>Pseudomonadota</taxon>
        <taxon>Alphaproteobacteria</taxon>
        <taxon>Rhodospirillales</taxon>
        <taxon>Rhodospirillaceae</taxon>
        <taxon>Marinibaculum</taxon>
    </lineage>
</organism>
<dbReference type="PANTHER" id="PTHR30558">
    <property type="entry name" value="EXBD MEMBRANE COMPONENT OF PMF-DRIVEN MACROMOLECULE IMPORT SYSTEM"/>
    <property type="match status" value="1"/>
</dbReference>
<evidence type="ECO:0000256" key="8">
    <source>
        <dbReference type="SAM" id="Phobius"/>
    </source>
</evidence>
<keyword evidence="3" id="KW-1003">Cell membrane</keyword>
<evidence type="ECO:0000256" key="1">
    <source>
        <dbReference type="ARBA" id="ARBA00004162"/>
    </source>
</evidence>
<keyword evidence="5 8" id="KW-1133">Transmembrane helix</keyword>
<protein>
    <submittedName>
        <fullName evidence="9">ExbD/TolR family protein</fullName>
    </submittedName>
</protein>
<dbReference type="EMBL" id="JBHRTR010000048">
    <property type="protein sequence ID" value="MFC3230641.1"/>
    <property type="molecule type" value="Genomic_DNA"/>
</dbReference>
<evidence type="ECO:0000313" key="10">
    <source>
        <dbReference type="Proteomes" id="UP001595528"/>
    </source>
</evidence>
<comment type="subcellular location">
    <subcellularLocation>
        <location evidence="1">Cell membrane</location>
        <topology evidence="1">Single-pass membrane protein</topology>
    </subcellularLocation>
    <subcellularLocation>
        <location evidence="7">Cell membrane</location>
        <topology evidence="7">Single-pass type II membrane protein</topology>
    </subcellularLocation>
</comment>
<keyword evidence="7" id="KW-0813">Transport</keyword>
<keyword evidence="4 7" id="KW-0812">Transmembrane</keyword>
<reference evidence="10" key="1">
    <citation type="journal article" date="2019" name="Int. J. Syst. Evol. Microbiol.">
        <title>The Global Catalogue of Microorganisms (GCM) 10K type strain sequencing project: providing services to taxonomists for standard genome sequencing and annotation.</title>
        <authorList>
            <consortium name="The Broad Institute Genomics Platform"/>
            <consortium name="The Broad Institute Genome Sequencing Center for Infectious Disease"/>
            <person name="Wu L."/>
            <person name="Ma J."/>
        </authorList>
    </citation>
    <scope>NUCLEOTIDE SEQUENCE [LARGE SCALE GENOMIC DNA]</scope>
    <source>
        <strain evidence="10">KCTC 42964</strain>
    </source>
</reference>
<proteinExistence type="inferred from homology"/>
<evidence type="ECO:0000256" key="5">
    <source>
        <dbReference type="ARBA" id="ARBA00022989"/>
    </source>
</evidence>
<keyword evidence="10" id="KW-1185">Reference proteome</keyword>
<sequence>MAAGGAAAVRPRRSGLTAPRGRRRALISLTPLIDVVFILLVFYMLASTFTDWNAIPLALDPSPRDGEPAGSAAASRPEQPYAGALMLDVQPEGLRLSGRPLADAELPARLAAMQQAAASGGGAPGAGTSSIGRKVIVRPMEGVPLQRMVAVMDMLAAAGITDLALARRGGLPAGQPRQGGQQ</sequence>
<evidence type="ECO:0000313" key="9">
    <source>
        <dbReference type="EMBL" id="MFC3230641.1"/>
    </source>
</evidence>
<dbReference type="InterPro" id="IPR003400">
    <property type="entry name" value="ExbD"/>
</dbReference>
<evidence type="ECO:0000256" key="6">
    <source>
        <dbReference type="ARBA" id="ARBA00023136"/>
    </source>
</evidence>
<keyword evidence="7" id="KW-0653">Protein transport</keyword>
<comment type="caution">
    <text evidence="9">The sequence shown here is derived from an EMBL/GenBank/DDBJ whole genome shotgun (WGS) entry which is preliminary data.</text>
</comment>
<dbReference type="Gene3D" id="3.30.420.270">
    <property type="match status" value="1"/>
</dbReference>
<dbReference type="Proteomes" id="UP001595528">
    <property type="component" value="Unassembled WGS sequence"/>
</dbReference>
<comment type="similarity">
    <text evidence="2 7">Belongs to the ExbD/TolR family.</text>
</comment>
<evidence type="ECO:0000256" key="4">
    <source>
        <dbReference type="ARBA" id="ARBA00022692"/>
    </source>
</evidence>
<gene>
    <name evidence="9" type="ORF">ACFOGJ_25560</name>
</gene>
<dbReference type="Pfam" id="PF02472">
    <property type="entry name" value="ExbD"/>
    <property type="match status" value="1"/>
</dbReference>
<evidence type="ECO:0000256" key="7">
    <source>
        <dbReference type="RuleBase" id="RU003879"/>
    </source>
</evidence>
<dbReference type="PANTHER" id="PTHR30558:SF3">
    <property type="entry name" value="BIOPOLYMER TRANSPORT PROTEIN EXBD-RELATED"/>
    <property type="match status" value="1"/>
</dbReference>
<accession>A0ABV7L7K4</accession>
<evidence type="ECO:0000256" key="3">
    <source>
        <dbReference type="ARBA" id="ARBA00022475"/>
    </source>
</evidence>
<name>A0ABV7L7K4_9PROT</name>
<feature type="transmembrane region" description="Helical" evidence="8">
    <location>
        <begin position="25"/>
        <end position="46"/>
    </location>
</feature>
<dbReference type="RefSeq" id="WP_379905998.1">
    <property type="nucleotide sequence ID" value="NZ_JBHRTR010000048.1"/>
</dbReference>
<evidence type="ECO:0000256" key="2">
    <source>
        <dbReference type="ARBA" id="ARBA00005811"/>
    </source>
</evidence>